<dbReference type="EMBL" id="JACDTQ010000092">
    <property type="protein sequence ID" value="KAF5929482.1"/>
    <property type="molecule type" value="Genomic_DNA"/>
</dbReference>
<comment type="caution">
    <text evidence="1">The sequence shown here is derived from an EMBL/GenBank/DDBJ whole genome shotgun (WGS) entry which is preliminary data.</text>
</comment>
<organism evidence="1 2">
    <name type="scientific">Diceros bicornis minor</name>
    <name type="common">South-central black rhinoceros</name>
    <dbReference type="NCBI Taxonomy" id="77932"/>
    <lineage>
        <taxon>Eukaryota</taxon>
        <taxon>Metazoa</taxon>
        <taxon>Chordata</taxon>
        <taxon>Craniata</taxon>
        <taxon>Vertebrata</taxon>
        <taxon>Euteleostomi</taxon>
        <taxon>Mammalia</taxon>
        <taxon>Eutheria</taxon>
        <taxon>Laurasiatheria</taxon>
        <taxon>Perissodactyla</taxon>
        <taxon>Rhinocerotidae</taxon>
        <taxon>Diceros</taxon>
    </lineage>
</organism>
<name>A0A7J7FN39_DICBM</name>
<gene>
    <name evidence="1" type="ORF">HPG69_007233</name>
</gene>
<protein>
    <submittedName>
        <fullName evidence="1">Uncharacterized protein</fullName>
    </submittedName>
</protein>
<reference evidence="1 2" key="1">
    <citation type="journal article" date="2020" name="Mol. Biol. Evol.">
        <title>Interspecific Gene Flow and the Evolution of Specialization in Black and White Rhinoceros.</title>
        <authorList>
            <person name="Moodley Y."/>
            <person name="Westbury M.V."/>
            <person name="Russo I.M."/>
            <person name="Gopalakrishnan S."/>
            <person name="Rakotoarivelo A."/>
            <person name="Olsen R.A."/>
            <person name="Prost S."/>
            <person name="Tunstall T."/>
            <person name="Ryder O.A."/>
            <person name="Dalen L."/>
            <person name="Bruford M.W."/>
        </authorList>
    </citation>
    <scope>NUCLEOTIDE SEQUENCE [LARGE SCALE GENOMIC DNA]</scope>
    <source>
        <strain evidence="1">SBR-YM</strain>
        <tissue evidence="1">Skin</tissue>
    </source>
</reference>
<dbReference type="AlphaFoldDB" id="A0A7J7FN39"/>
<accession>A0A7J7FN39</accession>
<keyword evidence="2" id="KW-1185">Reference proteome</keyword>
<sequence length="223" mass="25477">MAAAARREPVQLLDVGTLKYTKHWEQRSEARGKAVKAAFKAFPDWNRSEDCDEDVEARFEQSISVGVSQTRISPLSQKTHPYEMCGLVLKDILHLAERKGTQHSQKLLSATFEHQQEQHMEEKAFRSSVDTGSFVTSCRFCVSEKPFPWVKVWKDFLASFGHLQQQATHTRKKPQQITHCKAALQSRKRHYTWEKITGPGARFQLMATLITIAAHGKTKKVGR</sequence>
<dbReference type="Proteomes" id="UP000551758">
    <property type="component" value="Unassembled WGS sequence"/>
</dbReference>
<evidence type="ECO:0000313" key="2">
    <source>
        <dbReference type="Proteomes" id="UP000551758"/>
    </source>
</evidence>
<proteinExistence type="predicted"/>
<evidence type="ECO:0000313" key="1">
    <source>
        <dbReference type="EMBL" id="KAF5929482.1"/>
    </source>
</evidence>